<feature type="chain" id="PRO_5001691752" description="Tripartite tricarboxylate transporter substrate binding protein" evidence="2">
    <location>
        <begin position="20"/>
        <end position="319"/>
    </location>
</feature>
<protein>
    <recommendedName>
        <fullName evidence="5">Tripartite tricarboxylate transporter substrate binding protein</fullName>
    </recommendedName>
</protein>
<dbReference type="AlphaFoldDB" id="A0A073J347"/>
<evidence type="ECO:0000256" key="2">
    <source>
        <dbReference type="SAM" id="SignalP"/>
    </source>
</evidence>
<evidence type="ECO:0008006" key="5">
    <source>
        <dbReference type="Google" id="ProtNLM"/>
    </source>
</evidence>
<keyword evidence="2" id="KW-0732">Signal</keyword>
<dbReference type="Gene3D" id="3.40.190.10">
    <property type="entry name" value="Periplasmic binding protein-like II"/>
    <property type="match status" value="1"/>
</dbReference>
<dbReference type="GeneID" id="90983798"/>
<dbReference type="RefSeq" id="WP_037976536.1">
    <property type="nucleotide sequence ID" value="NZ_JMKI01000035.1"/>
</dbReference>
<name>A0A073J347_9BACT</name>
<proteinExistence type="inferred from homology"/>
<dbReference type="PANTHER" id="PTHR42928">
    <property type="entry name" value="TRICARBOXYLATE-BINDING PROTEIN"/>
    <property type="match status" value="1"/>
</dbReference>
<dbReference type="Pfam" id="PF03401">
    <property type="entry name" value="TctC"/>
    <property type="match status" value="1"/>
</dbReference>
<comment type="caution">
    <text evidence="3">The sequence shown here is derived from an EMBL/GenBank/DDBJ whole genome shotgun (WGS) entry which is preliminary data.</text>
</comment>
<dbReference type="CDD" id="cd07012">
    <property type="entry name" value="PBP2_Bug_TTT"/>
    <property type="match status" value="1"/>
</dbReference>
<gene>
    <name evidence="3" type="ORF">EH55_05800</name>
</gene>
<feature type="signal peptide" evidence="2">
    <location>
        <begin position="1"/>
        <end position="19"/>
    </location>
</feature>
<accession>A0A073J347</accession>
<dbReference type="PANTHER" id="PTHR42928:SF5">
    <property type="entry name" value="BLR1237 PROTEIN"/>
    <property type="match status" value="1"/>
</dbReference>
<dbReference type="InterPro" id="IPR042100">
    <property type="entry name" value="Bug_dom1"/>
</dbReference>
<dbReference type="SUPFAM" id="SSF53850">
    <property type="entry name" value="Periplasmic binding protein-like II"/>
    <property type="match status" value="1"/>
</dbReference>
<dbReference type="eggNOG" id="COG3181">
    <property type="taxonomic scope" value="Bacteria"/>
</dbReference>
<dbReference type="Proteomes" id="UP000027665">
    <property type="component" value="Unassembled WGS sequence"/>
</dbReference>
<sequence>MKKLVSVLTLIFVISAVFAYALPACASEADNWPNKKIELIWHSKAGSGGDLYLRALARFLEKKTGQTVIVNNVTGASGANAWTKVNKAKPDGYTILGVSSTFVASPIVNKLSVNYTDFEPVARMFIDATCIYVAQDSKYKTLSDLIADAKAHPSEVSFAGGTAGNIEFIAARELMMKAGCKVSIIPFEGGGDGAISVLGGHVSAGVGEYAEMASSVEGGKMRILATFNKLPGLPIPSVAEAGYPNVKVEKLRGIVVPKGTPTPIINKLTKLLKEAMSDPDFKAYYTSSKLVPAFAEAKEFKKILSDQTKQVEDSLKDVK</sequence>
<evidence type="ECO:0000313" key="4">
    <source>
        <dbReference type="Proteomes" id="UP000027665"/>
    </source>
</evidence>
<evidence type="ECO:0000313" key="3">
    <source>
        <dbReference type="EMBL" id="KEJ92137.1"/>
    </source>
</evidence>
<dbReference type="STRING" id="2754.EH55_05800"/>
<dbReference type="Gene3D" id="3.40.190.150">
    <property type="entry name" value="Bordetella uptake gene, domain 1"/>
    <property type="match status" value="1"/>
</dbReference>
<reference evidence="3 4" key="1">
    <citation type="submission" date="2014-04" db="EMBL/GenBank/DDBJ databases">
        <title>Draft Genome Sequence of Synergistes jonesii.</title>
        <authorList>
            <person name="Coil D.A."/>
            <person name="Eisen J.A."/>
            <person name="Holland-Moritz H.E."/>
        </authorList>
    </citation>
    <scope>NUCLEOTIDE SEQUENCE [LARGE SCALE GENOMIC DNA]</scope>
    <source>
        <strain evidence="3 4">78-1</strain>
    </source>
</reference>
<dbReference type="OrthoDB" id="5632at2"/>
<dbReference type="EMBL" id="JMKI01000035">
    <property type="protein sequence ID" value="KEJ92137.1"/>
    <property type="molecule type" value="Genomic_DNA"/>
</dbReference>
<evidence type="ECO:0000256" key="1">
    <source>
        <dbReference type="ARBA" id="ARBA00006987"/>
    </source>
</evidence>
<dbReference type="InterPro" id="IPR005064">
    <property type="entry name" value="BUG"/>
</dbReference>
<dbReference type="PIRSF" id="PIRSF017082">
    <property type="entry name" value="YflP"/>
    <property type="match status" value="1"/>
</dbReference>
<organism evidence="3 4">
    <name type="scientific">Synergistes jonesii</name>
    <dbReference type="NCBI Taxonomy" id="2754"/>
    <lineage>
        <taxon>Bacteria</taxon>
        <taxon>Thermotogati</taxon>
        <taxon>Synergistota</taxon>
        <taxon>Synergistia</taxon>
        <taxon>Synergistales</taxon>
        <taxon>Synergistaceae</taxon>
        <taxon>Synergistes</taxon>
    </lineage>
</organism>
<comment type="similarity">
    <text evidence="1">Belongs to the UPF0065 (bug) family.</text>
</comment>
<keyword evidence="4" id="KW-1185">Reference proteome</keyword>